<organism evidence="2 3">
    <name type="scientific">Micrococcus lylae</name>
    <dbReference type="NCBI Taxonomy" id="1273"/>
    <lineage>
        <taxon>Bacteria</taxon>
        <taxon>Bacillati</taxon>
        <taxon>Actinomycetota</taxon>
        <taxon>Actinomycetes</taxon>
        <taxon>Micrococcales</taxon>
        <taxon>Micrococcaceae</taxon>
        <taxon>Micrococcus</taxon>
    </lineage>
</organism>
<evidence type="ECO:0000313" key="2">
    <source>
        <dbReference type="EMBL" id="SJN29594.1"/>
    </source>
</evidence>
<name>A0A1R4JCC0_9MICC</name>
<evidence type="ECO:0000256" key="1">
    <source>
        <dbReference type="SAM" id="MobiDB-lite"/>
    </source>
</evidence>
<dbReference type="AlphaFoldDB" id="A0A1R4JCC0"/>
<dbReference type="EMBL" id="FUKP01000051">
    <property type="protein sequence ID" value="SJN29594.1"/>
    <property type="molecule type" value="Genomic_DNA"/>
</dbReference>
<dbReference type="Proteomes" id="UP000196230">
    <property type="component" value="Unassembled WGS sequence"/>
</dbReference>
<evidence type="ECO:0000313" key="3">
    <source>
        <dbReference type="Proteomes" id="UP000196230"/>
    </source>
</evidence>
<sequence length="115" mass="12474">MVKVEIVPWDVHEALTETARAGRDLDETARSVRDGGQRIESGFGTATTAHSAFAAFWGARDALGCNAAATVHYQTWQVAQAAAAFVRMDHDMDSKTEQTVTREQAARVTEGFSDS</sequence>
<protein>
    <submittedName>
        <fullName evidence="2">Uncharacterized protein</fullName>
    </submittedName>
</protein>
<gene>
    <name evidence="2" type="ORF">FM125_07720</name>
</gene>
<reference evidence="2 3" key="1">
    <citation type="submission" date="2017-02" db="EMBL/GenBank/DDBJ databases">
        <authorList>
            <person name="Peterson S.W."/>
        </authorList>
    </citation>
    <scope>NUCLEOTIDE SEQUENCE [LARGE SCALE GENOMIC DNA]</scope>
    <source>
        <strain evidence="2 3">2B3F</strain>
    </source>
</reference>
<accession>A0A1R4JCC0</accession>
<proteinExistence type="predicted"/>
<feature type="region of interest" description="Disordered" evidence="1">
    <location>
        <begin position="93"/>
        <end position="115"/>
    </location>
</feature>